<reference evidence="2 3" key="1">
    <citation type="journal article" date="2008" name="Int. J. Syst. Evol. Microbiol.">
        <title>Luteimonas marina sp. nov., isolated from seawater.</title>
        <authorList>
            <person name="Baik K.S."/>
            <person name="Park S.C."/>
            <person name="Kim M.S."/>
            <person name="Kim E.M."/>
            <person name="Park C."/>
            <person name="Chun J."/>
            <person name="Seong C.N."/>
        </authorList>
    </citation>
    <scope>NUCLEOTIDE SEQUENCE [LARGE SCALE GENOMIC DNA]</scope>
    <source>
        <strain evidence="2 3">FR1330</strain>
    </source>
</reference>
<accession>A0A5C5TZ90</accession>
<dbReference type="Gene3D" id="2.40.128.340">
    <property type="match status" value="1"/>
</dbReference>
<dbReference type="SUPFAM" id="SSF69318">
    <property type="entry name" value="Integrin alpha N-terminal domain"/>
    <property type="match status" value="1"/>
</dbReference>
<dbReference type="SUPFAM" id="SSF55486">
    <property type="entry name" value="Metalloproteases ('zincins'), catalytic domain"/>
    <property type="match status" value="1"/>
</dbReference>
<dbReference type="Gene3D" id="2.130.10.130">
    <property type="entry name" value="Integrin alpha, N-terminal"/>
    <property type="match status" value="1"/>
</dbReference>
<dbReference type="PANTHER" id="PTHR46580">
    <property type="entry name" value="SENSOR KINASE-RELATED"/>
    <property type="match status" value="1"/>
</dbReference>
<evidence type="ECO:0000313" key="3">
    <source>
        <dbReference type="Proteomes" id="UP000319980"/>
    </source>
</evidence>
<dbReference type="InterPro" id="IPR028994">
    <property type="entry name" value="Integrin_alpha_N"/>
</dbReference>
<name>A0A5C5TZ90_9GAMM</name>
<dbReference type="Gene3D" id="3.40.390.10">
    <property type="entry name" value="Collagenase (Catalytic Domain)"/>
    <property type="match status" value="1"/>
</dbReference>
<dbReference type="Proteomes" id="UP000319980">
    <property type="component" value="Unassembled WGS sequence"/>
</dbReference>
<dbReference type="Pfam" id="PF13583">
    <property type="entry name" value="Reprolysin_4"/>
    <property type="match status" value="1"/>
</dbReference>
<dbReference type="PROSITE" id="PS51257">
    <property type="entry name" value="PROKAR_LIPOPROTEIN"/>
    <property type="match status" value="1"/>
</dbReference>
<organism evidence="2 3">
    <name type="scientific">Luteimonas marina</name>
    <dbReference type="NCBI Taxonomy" id="488485"/>
    <lineage>
        <taxon>Bacteria</taxon>
        <taxon>Pseudomonadati</taxon>
        <taxon>Pseudomonadota</taxon>
        <taxon>Gammaproteobacteria</taxon>
        <taxon>Lysobacterales</taxon>
        <taxon>Lysobacteraceae</taxon>
        <taxon>Luteimonas</taxon>
    </lineage>
</organism>
<gene>
    <name evidence="2" type="ORF">FQY83_14645</name>
</gene>
<dbReference type="AlphaFoldDB" id="A0A5C5TZ90"/>
<dbReference type="GO" id="GO:0008237">
    <property type="term" value="F:metallopeptidase activity"/>
    <property type="evidence" value="ECO:0007669"/>
    <property type="project" value="InterPro"/>
</dbReference>
<protein>
    <recommendedName>
        <fullName evidence="4">Peptidase M12B domain-containing protein</fullName>
    </recommendedName>
</protein>
<dbReference type="InterPro" id="IPR024079">
    <property type="entry name" value="MetalloPept_cat_dom_sf"/>
</dbReference>
<evidence type="ECO:0000313" key="2">
    <source>
        <dbReference type="EMBL" id="TWT18612.1"/>
    </source>
</evidence>
<dbReference type="InterPro" id="IPR013517">
    <property type="entry name" value="FG-GAP"/>
</dbReference>
<keyword evidence="1" id="KW-0732">Signal</keyword>
<comment type="caution">
    <text evidence="2">The sequence shown here is derived from an EMBL/GenBank/DDBJ whole genome shotgun (WGS) entry which is preliminary data.</text>
</comment>
<dbReference type="Pfam" id="PF01839">
    <property type="entry name" value="FG-GAP"/>
    <property type="match status" value="1"/>
</dbReference>
<dbReference type="Pfam" id="PF13517">
    <property type="entry name" value="FG-GAP_3"/>
    <property type="match status" value="2"/>
</dbReference>
<evidence type="ECO:0000256" key="1">
    <source>
        <dbReference type="ARBA" id="ARBA00022729"/>
    </source>
</evidence>
<dbReference type="EMBL" id="VOHK01000006">
    <property type="protein sequence ID" value="TWT18612.1"/>
    <property type="molecule type" value="Genomic_DNA"/>
</dbReference>
<keyword evidence="3" id="KW-1185">Reference proteome</keyword>
<proteinExistence type="predicted"/>
<evidence type="ECO:0008006" key="4">
    <source>
        <dbReference type="Google" id="ProtNLM"/>
    </source>
</evidence>
<sequence length="793" mass="83740">MLRHSPHRAETLYFWDRNMRKHLLGLTLIAGLAGCTSEFDSDRTEASSPVAKAEASAAADLTPESLATLRGSSTSFASLPDRGELLSYGGGRKARQSGAYSYHPVAISEAHALNAIGKGEMVVTMPDGKPLRLAYQRHEEQPDGNWTWIGGDADGSNNAVLTFGDKAVFGMISVGDDYYRVRTDATGAWVVATDRSRVASGGGQRASGPDFLAPPEGGGVLAASATSRLAKSGAAAAAVNEKATAVVDVVIGYSSSIATRQGSQAAAVTLVANLVALSNAAYASSGVNMRLRLVHAMSVTYADTSDNQDALQKLTGYDATTQQPITVDSAFTALRSARNEYGADVVAFVRGYREPEQDGCGIAWLLGMNQSGITVAGDAEFAYAVVSDGEDRDEGDGNTYFCSDYSLAHELGHVMGQAHNTQDAQGRAGAHTYSYGYRESSATGFFTIMAYPSGDNQIEAPYFANPAVNYLNRPTGTATADNVRSMNQTMPIIAQFRATVVPLGNVRSDFDGDGKSDVIFRNSSTGQNAIWKSVNIATQQQMATVASQAWIIAGTGDFNGDGKVDVLWRNTSTGNNVIWRSGLHSQQQTVATVANQNWKVAGVGDFNGDGVADILWRRADTGQNVIWLSGHHATQLTVATVVGGGWTVAGVGDFNGDGRSDILWRSTTTGNNTIWRSASSASQQAVTSVPSQAWRVAGVADFNGDGLDDVLWSNASTGANSIWRGGSSGSQQAVVSTGTAWAVAAVGDYDGDGRADILWRNSANGNNVYWKSGNHATQQPVAAVPNQAWKVFY</sequence>
<dbReference type="PANTHER" id="PTHR46580:SF2">
    <property type="entry name" value="MAM DOMAIN-CONTAINING PROTEIN"/>
    <property type="match status" value="1"/>
</dbReference>